<comment type="caution">
    <text evidence="1">The sequence shown here is derived from an EMBL/GenBank/DDBJ whole genome shotgun (WGS) entry which is preliminary data.</text>
</comment>
<dbReference type="AlphaFoldDB" id="A0A392V3L2"/>
<evidence type="ECO:0000313" key="1">
    <source>
        <dbReference type="EMBL" id="MCI82888.1"/>
    </source>
</evidence>
<evidence type="ECO:0000313" key="2">
    <source>
        <dbReference type="Proteomes" id="UP000265520"/>
    </source>
</evidence>
<feature type="non-terminal residue" evidence="1">
    <location>
        <position position="37"/>
    </location>
</feature>
<dbReference type="Proteomes" id="UP000265520">
    <property type="component" value="Unassembled WGS sequence"/>
</dbReference>
<name>A0A392V3L2_9FABA</name>
<keyword evidence="2" id="KW-1185">Reference proteome</keyword>
<reference evidence="1 2" key="1">
    <citation type="journal article" date="2018" name="Front. Plant Sci.">
        <title>Red Clover (Trifolium pratense) and Zigzag Clover (T. medium) - A Picture of Genomic Similarities and Differences.</title>
        <authorList>
            <person name="Dluhosova J."/>
            <person name="Istvanek J."/>
            <person name="Nedelnik J."/>
            <person name="Repkova J."/>
        </authorList>
    </citation>
    <scope>NUCLEOTIDE SEQUENCE [LARGE SCALE GENOMIC DNA]</scope>
    <source>
        <strain evidence="2">cv. 10/8</strain>
        <tissue evidence="1">Leaf</tissue>
    </source>
</reference>
<protein>
    <submittedName>
        <fullName evidence="1">Uncharacterized protein</fullName>
    </submittedName>
</protein>
<accession>A0A392V3L2</accession>
<dbReference type="EMBL" id="LXQA011053926">
    <property type="protein sequence ID" value="MCI82888.1"/>
    <property type="molecule type" value="Genomic_DNA"/>
</dbReference>
<organism evidence="1 2">
    <name type="scientific">Trifolium medium</name>
    <dbReference type="NCBI Taxonomy" id="97028"/>
    <lineage>
        <taxon>Eukaryota</taxon>
        <taxon>Viridiplantae</taxon>
        <taxon>Streptophyta</taxon>
        <taxon>Embryophyta</taxon>
        <taxon>Tracheophyta</taxon>
        <taxon>Spermatophyta</taxon>
        <taxon>Magnoliopsida</taxon>
        <taxon>eudicotyledons</taxon>
        <taxon>Gunneridae</taxon>
        <taxon>Pentapetalae</taxon>
        <taxon>rosids</taxon>
        <taxon>fabids</taxon>
        <taxon>Fabales</taxon>
        <taxon>Fabaceae</taxon>
        <taxon>Papilionoideae</taxon>
        <taxon>50 kb inversion clade</taxon>
        <taxon>NPAAA clade</taxon>
        <taxon>Hologalegina</taxon>
        <taxon>IRL clade</taxon>
        <taxon>Trifolieae</taxon>
        <taxon>Trifolium</taxon>
    </lineage>
</organism>
<sequence>MCITSNEFPGMAFRNDFRVQCTYPARDMGFGAKKSSL</sequence>
<proteinExistence type="predicted"/>